<dbReference type="SUPFAM" id="SSF48403">
    <property type="entry name" value="Ankyrin repeat"/>
    <property type="match status" value="1"/>
</dbReference>
<dbReference type="Gene3D" id="1.25.40.10">
    <property type="entry name" value="Tetratricopeptide repeat domain"/>
    <property type="match status" value="1"/>
</dbReference>
<feature type="region of interest" description="Disordered" evidence="2">
    <location>
        <begin position="865"/>
        <end position="925"/>
    </location>
</feature>
<feature type="transmembrane region" description="Helical" evidence="3">
    <location>
        <begin position="1103"/>
        <end position="1121"/>
    </location>
</feature>
<keyword evidence="5" id="KW-1185">Reference proteome</keyword>
<organism evidence="4 5">
    <name type="scientific">Mycena alexandri</name>
    <dbReference type="NCBI Taxonomy" id="1745969"/>
    <lineage>
        <taxon>Eukaryota</taxon>
        <taxon>Fungi</taxon>
        <taxon>Dikarya</taxon>
        <taxon>Basidiomycota</taxon>
        <taxon>Agaricomycotina</taxon>
        <taxon>Agaricomycetes</taxon>
        <taxon>Agaricomycetidae</taxon>
        <taxon>Agaricales</taxon>
        <taxon>Marasmiineae</taxon>
        <taxon>Mycenaceae</taxon>
        <taxon>Mycena</taxon>
    </lineage>
</organism>
<dbReference type="PANTHER" id="PTHR46082:SF6">
    <property type="entry name" value="AAA+ ATPASE DOMAIN-CONTAINING PROTEIN-RELATED"/>
    <property type="match status" value="1"/>
</dbReference>
<dbReference type="PROSITE" id="PS50088">
    <property type="entry name" value="ANK_REPEAT"/>
    <property type="match status" value="1"/>
</dbReference>
<reference evidence="4" key="1">
    <citation type="submission" date="2023-03" db="EMBL/GenBank/DDBJ databases">
        <title>Massive genome expansion in bonnet fungi (Mycena s.s.) driven by repeated elements and novel gene families across ecological guilds.</title>
        <authorList>
            <consortium name="Lawrence Berkeley National Laboratory"/>
            <person name="Harder C.B."/>
            <person name="Miyauchi S."/>
            <person name="Viragh M."/>
            <person name="Kuo A."/>
            <person name="Thoen E."/>
            <person name="Andreopoulos B."/>
            <person name="Lu D."/>
            <person name="Skrede I."/>
            <person name="Drula E."/>
            <person name="Henrissat B."/>
            <person name="Morin E."/>
            <person name="Kohler A."/>
            <person name="Barry K."/>
            <person name="LaButti K."/>
            <person name="Morin E."/>
            <person name="Salamov A."/>
            <person name="Lipzen A."/>
            <person name="Mereny Z."/>
            <person name="Hegedus B."/>
            <person name="Baldrian P."/>
            <person name="Stursova M."/>
            <person name="Weitz H."/>
            <person name="Taylor A."/>
            <person name="Grigoriev I.V."/>
            <person name="Nagy L.G."/>
            <person name="Martin F."/>
            <person name="Kauserud H."/>
        </authorList>
    </citation>
    <scope>NUCLEOTIDE SEQUENCE</scope>
    <source>
        <strain evidence="4">CBHHK200</strain>
    </source>
</reference>
<feature type="transmembrane region" description="Helical" evidence="3">
    <location>
        <begin position="1038"/>
        <end position="1063"/>
    </location>
</feature>
<keyword evidence="3" id="KW-0472">Membrane</keyword>
<dbReference type="PANTHER" id="PTHR46082">
    <property type="entry name" value="ATP/GTP-BINDING PROTEIN-RELATED"/>
    <property type="match status" value="1"/>
</dbReference>
<evidence type="ECO:0000256" key="2">
    <source>
        <dbReference type="SAM" id="MobiDB-lite"/>
    </source>
</evidence>
<accession>A0AAD6TJI5</accession>
<dbReference type="AlphaFoldDB" id="A0AAD6TJI5"/>
<dbReference type="SUPFAM" id="SSF52540">
    <property type="entry name" value="P-loop containing nucleoside triphosphate hydrolases"/>
    <property type="match status" value="1"/>
</dbReference>
<dbReference type="PROSITE" id="PS50297">
    <property type="entry name" value="ANK_REP_REGION"/>
    <property type="match status" value="1"/>
</dbReference>
<protein>
    <recommendedName>
        <fullName evidence="6">NB-ARC domain-containing protein</fullName>
    </recommendedName>
</protein>
<dbReference type="InterPro" id="IPR053137">
    <property type="entry name" value="NLR-like"/>
</dbReference>
<evidence type="ECO:0008006" key="6">
    <source>
        <dbReference type="Google" id="ProtNLM"/>
    </source>
</evidence>
<keyword evidence="3" id="KW-0812">Transmembrane</keyword>
<feature type="compositionally biased region" description="Low complexity" evidence="2">
    <location>
        <begin position="885"/>
        <end position="896"/>
    </location>
</feature>
<proteinExistence type="predicted"/>
<dbReference type="InterPro" id="IPR002110">
    <property type="entry name" value="Ankyrin_rpt"/>
</dbReference>
<dbReference type="Pfam" id="PF13424">
    <property type="entry name" value="TPR_12"/>
    <property type="match status" value="1"/>
</dbReference>
<feature type="compositionally biased region" description="Polar residues" evidence="2">
    <location>
        <begin position="870"/>
        <end position="884"/>
    </location>
</feature>
<keyword evidence="1" id="KW-0040">ANK repeat</keyword>
<evidence type="ECO:0000256" key="1">
    <source>
        <dbReference type="PROSITE-ProRule" id="PRU00023"/>
    </source>
</evidence>
<name>A0AAD6TJI5_9AGAR</name>
<dbReference type="Pfam" id="PF12796">
    <property type="entry name" value="Ank_2"/>
    <property type="match status" value="1"/>
</dbReference>
<evidence type="ECO:0000256" key="3">
    <source>
        <dbReference type="SAM" id="Phobius"/>
    </source>
</evidence>
<dbReference type="EMBL" id="JARJCM010000005">
    <property type="protein sequence ID" value="KAJ7045012.1"/>
    <property type="molecule type" value="Genomic_DNA"/>
</dbReference>
<evidence type="ECO:0000313" key="4">
    <source>
        <dbReference type="EMBL" id="KAJ7045012.1"/>
    </source>
</evidence>
<feature type="compositionally biased region" description="Acidic residues" evidence="2">
    <location>
        <begin position="1"/>
        <end position="10"/>
    </location>
</feature>
<dbReference type="Proteomes" id="UP001218188">
    <property type="component" value="Unassembled WGS sequence"/>
</dbReference>
<feature type="transmembrane region" description="Helical" evidence="3">
    <location>
        <begin position="1141"/>
        <end position="1161"/>
    </location>
</feature>
<evidence type="ECO:0000313" key="5">
    <source>
        <dbReference type="Proteomes" id="UP001218188"/>
    </source>
</evidence>
<comment type="caution">
    <text evidence="4">The sequence shown here is derived from an EMBL/GenBank/DDBJ whole genome shotgun (WGS) entry which is preliminary data.</text>
</comment>
<sequence>MFSLGDESDDSQPLHITGGRGGPRGQAHHAGGSGGAGEGPIVHITTHQLIAHNLQATLAPEQALQLRNIQASQIANHCPPPSRIFQSRQDILNKMHQFFSDTGVQHIYVLHGLGGAGKTQIALKFIKESSSRFSDIFFIDTSTITTIDTGLKNIAVLKNFGDSPQDGLLWLTSKVEQWLLFFDNADDPSISLNDFIPQCNHGNVIITSRNPGLRVYAGSHSLVSDMKEEDAVALLLKSGSQKATIHTEQIATEIVKSLHYLPLAIVQAGAFISKSQDLDGYLALYTKNQAQLLSEKSAQPHDGYAWTVYTTWQMSFDRLTPPAAMFLQHCSFLHYNGISEEIFSYASKYTFPSGSLSEELQEPLEFLSHFLGPTGEWDSLQFLNTTNEVQAYSLISFDAEKKLFSIHPLVHSWIRGTVQNPRRYMSTMGSILGMAISEHPQWDMQLASLLLCPHIELAVQMDAEVALGFRHQYVMTLWEGGRYKQAVKLQEEVLEEEKQVLGDNHPDTLHTMGKLAKSYSNLGEHQKAKELQVIVLEKQKQVLGDNHPDTLRTMAIVQLLIEHNTSVNLPNKSGRTALQLAVENGHLDITQLLMEHDTFVNHANELNARHHALLNEIGSLLSHRPLNDIADINPVPALTWICKKYDSASLELPLRVAIYMRGLLQDLSPQARQLRTENPDFRTNGEMQTLVSMPIASAFLITNTDDTQFEAHSILTALRLNDFNGHQTYVPLVLCRSWKDLCVFLGIILKGHKGSNFITSGNFSIRVPNEENLLLSWNTWNSWISHFDEDMKEHPVTLDLYAVLRDDTNSCPNCNRQNPVTHPLPPNSQECSHCHFTFLVIYEDEPEEVTMTNLELPQVETIDEVPLDTPLSSPPHNSNTSDGNSPVPSTPTLPVVAEGVTQSMNSAPPEPEQPGELPSSPVIQASGVSVLPKNVQLTRRRKRQTRQTSLIDQSDNSINTVSPIHLDFLLNLYMLVLFKLPDHYSRGAQHQPLMPGASSNNGWEKALYKKWKKEWAYMGRGAVVMYCLLLLRKEASDLTIWTLVWLSTICLLFGFAYAFILLWKFGQFETNAAEGLPWIHHIAHLSKNSLWNSKVMLSMPGAWIFWGAFWFAISLLASFLLSGPAEQYENSKPSLKRENGLRGIIGFVVVLGLIYGGLMIHDMRSLRTRRMGPGLEAPTNVTGTLLREGLNIALHDLLGGGQISIAHLINITGGNILHDCLCIPVLTPHRRVGGHRG</sequence>
<dbReference type="Gene3D" id="3.40.50.300">
    <property type="entry name" value="P-loop containing nucleotide triphosphate hydrolases"/>
    <property type="match status" value="1"/>
</dbReference>
<gene>
    <name evidence="4" type="ORF">C8F04DRAFT_521579</name>
</gene>
<dbReference type="InterPro" id="IPR027417">
    <property type="entry name" value="P-loop_NTPase"/>
</dbReference>
<dbReference type="InterPro" id="IPR036770">
    <property type="entry name" value="Ankyrin_rpt-contain_sf"/>
</dbReference>
<keyword evidence="3" id="KW-1133">Transmembrane helix</keyword>
<dbReference type="GO" id="GO:0043531">
    <property type="term" value="F:ADP binding"/>
    <property type="evidence" value="ECO:0007669"/>
    <property type="project" value="InterPro"/>
</dbReference>
<feature type="repeat" description="ANK" evidence="1">
    <location>
        <begin position="573"/>
        <end position="605"/>
    </location>
</feature>
<dbReference type="InterPro" id="IPR011990">
    <property type="entry name" value="TPR-like_helical_dom_sf"/>
</dbReference>
<dbReference type="SMART" id="SM00248">
    <property type="entry name" value="ANK"/>
    <property type="match status" value="1"/>
</dbReference>
<feature type="region of interest" description="Disordered" evidence="2">
    <location>
        <begin position="1"/>
        <end position="39"/>
    </location>
</feature>
<dbReference type="SUPFAM" id="SSF48452">
    <property type="entry name" value="TPR-like"/>
    <property type="match status" value="1"/>
</dbReference>